<feature type="compositionally biased region" description="Basic and acidic residues" evidence="1">
    <location>
        <begin position="378"/>
        <end position="387"/>
    </location>
</feature>
<reference evidence="2" key="1">
    <citation type="journal article" date="2020" name="Stud. Mycol.">
        <title>101 Dothideomycetes genomes: a test case for predicting lifestyles and emergence of pathogens.</title>
        <authorList>
            <person name="Haridas S."/>
            <person name="Albert R."/>
            <person name="Binder M."/>
            <person name="Bloem J."/>
            <person name="Labutti K."/>
            <person name="Salamov A."/>
            <person name="Andreopoulos B."/>
            <person name="Baker S."/>
            <person name="Barry K."/>
            <person name="Bills G."/>
            <person name="Bluhm B."/>
            <person name="Cannon C."/>
            <person name="Castanera R."/>
            <person name="Culley D."/>
            <person name="Daum C."/>
            <person name="Ezra D."/>
            <person name="Gonzalez J."/>
            <person name="Henrissat B."/>
            <person name="Kuo A."/>
            <person name="Liang C."/>
            <person name="Lipzen A."/>
            <person name="Lutzoni F."/>
            <person name="Magnuson J."/>
            <person name="Mondo S."/>
            <person name="Nolan M."/>
            <person name="Ohm R."/>
            <person name="Pangilinan J."/>
            <person name="Park H.-J."/>
            <person name="Ramirez L."/>
            <person name="Alfaro M."/>
            <person name="Sun H."/>
            <person name="Tritt A."/>
            <person name="Yoshinaga Y."/>
            <person name="Zwiers L.-H."/>
            <person name="Turgeon B."/>
            <person name="Goodwin S."/>
            <person name="Spatafora J."/>
            <person name="Crous P."/>
            <person name="Grigoriev I."/>
        </authorList>
    </citation>
    <scope>NUCLEOTIDE SEQUENCE</scope>
    <source>
        <strain evidence="2">CBS 130266</strain>
    </source>
</reference>
<dbReference type="EMBL" id="MU007021">
    <property type="protein sequence ID" value="KAF2433301.1"/>
    <property type="molecule type" value="Genomic_DNA"/>
</dbReference>
<dbReference type="Proteomes" id="UP000800235">
    <property type="component" value="Unassembled WGS sequence"/>
</dbReference>
<feature type="region of interest" description="Disordered" evidence="1">
    <location>
        <begin position="897"/>
        <end position="938"/>
    </location>
</feature>
<feature type="compositionally biased region" description="Basic and acidic residues" evidence="1">
    <location>
        <begin position="775"/>
        <end position="793"/>
    </location>
</feature>
<proteinExistence type="predicted"/>
<sequence>MEKMIDKVLSSEENEACRRLHNLTFQYLEGDNPRDFKGIENTVTMETLLNFFIAEDKPRKTRRWAGILLEALLSNCSPLRDHIIGLQETLPALGAQILEGAEDLKLVAATIVRALTNSQRLLRLFWPTDTLGSQFVKRFPLGGSQSSSWVEKLSHFQDDVQSQNKTASNSITAPGLCHGQQLTLDDKEVARRPGTVYFIIQDEITITLTPPNRKKIFFIDLPFNQIASYEIEERILLESHNSQRPKKQIPSQRVIAQLVIKLKSTSGAGKCLLNTKEATFNKIVLASDTVDQVEALAAALQEHLKGDHVHQVLSSQAVETETISSHRIVGSQSIHVGTDEDGPNATVAGSPPQSGPNDIDDQGSQIRKIADDNSATRVEVRHLDPVKSTRTAAKMGSHEPVPLKPDGTSRRESRRSNTVSDTQSFPPSAPKVVILKSTEHRAAAHPTGASQAQKQPSNQKSKLKGGIDVYDIESDDEDEKLRRKKVLPNKSCRPKKLVTYKGTAKKDHTPPKRSKGKGVQTQLKEESDDDFQGSGPVKPAFSAHQRKHPKTRAQAKATSAPNASQNIDSSHLVMKQAGPLVESTKTSQTKPIPEKQAKNPPASSKRKTRESRVIPDSEDHITEEDIVADVDPGFRKTRKVRIKQEPLHAKAVQHTKPQKAKPDPLKSGSVRLKPGSSQAAALVLSSEKDSDSSDDEVEVTKVNSLPPPSSPPKPDHPDQQQTELPPAPRVRQPTSTHLVDEKSVRKAAIVSFDRSGPRNQGIPPATPKVSSGTKTFREDEARMQLPNKKHETQKTQAWYGQVGTMNSVMSGETEPQEEPSLPSARHRMLSSVAPMESAFPEIEGVVGELPYDGERAHRFRQSPPEKTPDVSVVLAEASKLAVNKAAPLVATLGASQRTQAPSGTTREIATVSKSRITKRRSSQLSQRSVMVDGQGSPVHTENTREALIVRDDTTEYVRSNGHGASHENEQLQAQLQSQNHPVFPPREVHPVSGHVMSSNQKPVPGSPEAESQAISGHAPESVVQAAVARSQRRAVANPFIQGQATSDKQSAFLQKLRDAAEIRAKLVADEEKTLVEDDPMVDATMSDGTSDSSCDEDQEHMQVDDADVQVDGLEDRAWEAAVQPRHRRIVDVLGRVTRRLVSHMVDSETAVDDIVDQYRKDGTFLIEQMENSHQEERLTLLSGLRVAAHKMVDEYEKTREKYSGRMPVELDVDAGLQYWKQEREKQMAQLTRLEC</sequence>
<feature type="compositionally biased region" description="Polar residues" evidence="1">
    <location>
        <begin position="416"/>
        <end position="426"/>
    </location>
</feature>
<evidence type="ECO:0000256" key="1">
    <source>
        <dbReference type="SAM" id="MobiDB-lite"/>
    </source>
</evidence>
<dbReference type="OrthoDB" id="5374844at2759"/>
<accession>A0A9P4NYA4</accession>
<feature type="region of interest" description="Disordered" evidence="1">
    <location>
        <begin position="326"/>
        <end position="800"/>
    </location>
</feature>
<organism evidence="2 3">
    <name type="scientific">Tothia fuscella</name>
    <dbReference type="NCBI Taxonomy" id="1048955"/>
    <lineage>
        <taxon>Eukaryota</taxon>
        <taxon>Fungi</taxon>
        <taxon>Dikarya</taxon>
        <taxon>Ascomycota</taxon>
        <taxon>Pezizomycotina</taxon>
        <taxon>Dothideomycetes</taxon>
        <taxon>Pleosporomycetidae</taxon>
        <taxon>Venturiales</taxon>
        <taxon>Cylindrosympodiaceae</taxon>
        <taxon>Tothia</taxon>
    </lineage>
</organism>
<evidence type="ECO:0000313" key="2">
    <source>
        <dbReference type="EMBL" id="KAF2433301.1"/>
    </source>
</evidence>
<keyword evidence="3" id="KW-1185">Reference proteome</keyword>
<feature type="compositionally biased region" description="Polar residues" evidence="1">
    <location>
        <begin position="326"/>
        <end position="335"/>
    </location>
</feature>
<gene>
    <name evidence="2" type="ORF">EJ08DRAFT_694577</name>
</gene>
<feature type="region of interest" description="Disordered" evidence="1">
    <location>
        <begin position="984"/>
        <end position="1021"/>
    </location>
</feature>
<dbReference type="AlphaFoldDB" id="A0A9P4NYA4"/>
<protein>
    <submittedName>
        <fullName evidence="2">Uncharacterized protein</fullName>
    </submittedName>
</protein>
<comment type="caution">
    <text evidence="2">The sequence shown here is derived from an EMBL/GenBank/DDBJ whole genome shotgun (WGS) entry which is preliminary data.</text>
</comment>
<feature type="compositionally biased region" description="Polar residues" evidence="1">
    <location>
        <begin position="897"/>
        <end position="914"/>
    </location>
</feature>
<feature type="compositionally biased region" description="Basic residues" evidence="1">
    <location>
        <begin position="482"/>
        <end position="498"/>
    </location>
</feature>
<name>A0A9P4NYA4_9PEZI</name>
<feature type="compositionally biased region" description="Basic residues" evidence="1">
    <location>
        <begin position="544"/>
        <end position="553"/>
    </location>
</feature>
<evidence type="ECO:0000313" key="3">
    <source>
        <dbReference type="Proteomes" id="UP000800235"/>
    </source>
</evidence>
<feature type="compositionally biased region" description="Polar residues" evidence="1">
    <location>
        <begin position="448"/>
        <end position="460"/>
    </location>
</feature>
<feature type="compositionally biased region" description="Polar residues" evidence="1">
    <location>
        <begin position="556"/>
        <end position="569"/>
    </location>
</feature>
<feature type="compositionally biased region" description="Basic and acidic residues" evidence="1">
    <location>
        <begin position="610"/>
        <end position="620"/>
    </location>
</feature>